<comment type="caution">
    <text evidence="5">The sequence shown here is derived from an EMBL/GenBank/DDBJ whole genome shotgun (WGS) entry which is preliminary data.</text>
</comment>
<evidence type="ECO:0000259" key="4">
    <source>
        <dbReference type="PROSITE" id="PS01124"/>
    </source>
</evidence>
<keyword evidence="2" id="KW-0238">DNA-binding</keyword>
<dbReference type="PROSITE" id="PS01124">
    <property type="entry name" value="HTH_ARAC_FAMILY_2"/>
    <property type="match status" value="1"/>
</dbReference>
<dbReference type="SUPFAM" id="SSF51215">
    <property type="entry name" value="Regulatory protein AraC"/>
    <property type="match status" value="1"/>
</dbReference>
<dbReference type="Gene3D" id="1.10.10.60">
    <property type="entry name" value="Homeodomain-like"/>
    <property type="match status" value="1"/>
</dbReference>
<dbReference type="InterPro" id="IPR009057">
    <property type="entry name" value="Homeodomain-like_sf"/>
</dbReference>
<name>A0A9Q3UNU2_9GAMM</name>
<dbReference type="AlphaFoldDB" id="A0A9Q3UNU2"/>
<reference evidence="5" key="1">
    <citation type="submission" date="2021-10" db="EMBL/GenBank/DDBJ databases">
        <title>The diversity and Nitrogen Metabolism of Culturable Nitrate-Utilizing Bacteria Within the Oxygen Minimum Zone of the Changjiang (Yangtze River)Estuary.</title>
        <authorList>
            <person name="Zhang D."/>
            <person name="Zheng J."/>
            <person name="Liu S."/>
            <person name="He W."/>
        </authorList>
    </citation>
    <scope>NUCLEOTIDE SEQUENCE</scope>
    <source>
        <strain evidence="5">FXH-223</strain>
    </source>
</reference>
<proteinExistence type="predicted"/>
<dbReference type="Pfam" id="PF12833">
    <property type="entry name" value="HTH_18"/>
    <property type="match status" value="1"/>
</dbReference>
<sequence length="281" mass="31747">MSVSSNSENWVRFARDRDTGIETIRAHFEGHAYDPHWHDTYAVGVTEQGVQRFHVGRVRHESVPGRAMLLEPGQVHDGLGPVPGGFTYRLLYLDPHWLRAELSRLFEQVPAHFELSFAATLCDDRRVTRAIGEAFEALQDGEMRMLRQTAVDRLLARLTDHARWRTAPERLPMAAPAAQRAREYLHAHLAEDIGLDHLAAAAGVDRFRLSRSFKAAFGVPPHAYLVQLRLVRARRLLAAGGSPAEVAAAVGFADQSHLGRWFRRAYAMTPAYYRRRTKLPD</sequence>
<feature type="domain" description="HTH araC/xylS-type" evidence="4">
    <location>
        <begin position="179"/>
        <end position="276"/>
    </location>
</feature>
<dbReference type="RefSeq" id="WP_228234077.1">
    <property type="nucleotide sequence ID" value="NZ_JAJGNA010000012.1"/>
</dbReference>
<gene>
    <name evidence="5" type="ORF">LL252_11225</name>
</gene>
<protein>
    <submittedName>
        <fullName evidence="5">AraC family transcriptional regulator</fullName>
    </submittedName>
</protein>
<dbReference type="SUPFAM" id="SSF46689">
    <property type="entry name" value="Homeodomain-like"/>
    <property type="match status" value="2"/>
</dbReference>
<dbReference type="GO" id="GO:0043565">
    <property type="term" value="F:sequence-specific DNA binding"/>
    <property type="evidence" value="ECO:0007669"/>
    <property type="project" value="InterPro"/>
</dbReference>
<dbReference type="EMBL" id="JAJGNA010000012">
    <property type="protein sequence ID" value="MCC4309143.1"/>
    <property type="molecule type" value="Genomic_DNA"/>
</dbReference>
<accession>A0A9Q3UNU2</accession>
<organism evidence="5 6">
    <name type="scientific">Alloalcanivorax marinus</name>
    <dbReference type="NCBI Taxonomy" id="1177169"/>
    <lineage>
        <taxon>Bacteria</taxon>
        <taxon>Pseudomonadati</taxon>
        <taxon>Pseudomonadota</taxon>
        <taxon>Gammaproteobacteria</taxon>
        <taxon>Oceanospirillales</taxon>
        <taxon>Alcanivoracaceae</taxon>
        <taxon>Alloalcanivorax</taxon>
    </lineage>
</organism>
<evidence type="ECO:0000313" key="6">
    <source>
        <dbReference type="Proteomes" id="UP001108027"/>
    </source>
</evidence>
<dbReference type="InterPro" id="IPR003313">
    <property type="entry name" value="AraC-bd"/>
</dbReference>
<dbReference type="PANTHER" id="PTHR46796:SF2">
    <property type="entry name" value="TRANSCRIPTIONAL REGULATORY PROTEIN"/>
    <property type="match status" value="1"/>
</dbReference>
<keyword evidence="6" id="KW-1185">Reference proteome</keyword>
<keyword evidence="1" id="KW-0805">Transcription regulation</keyword>
<evidence type="ECO:0000313" key="5">
    <source>
        <dbReference type="EMBL" id="MCC4309143.1"/>
    </source>
</evidence>
<evidence type="ECO:0000256" key="3">
    <source>
        <dbReference type="ARBA" id="ARBA00023163"/>
    </source>
</evidence>
<evidence type="ECO:0000256" key="1">
    <source>
        <dbReference type="ARBA" id="ARBA00023015"/>
    </source>
</evidence>
<dbReference type="Proteomes" id="UP001108027">
    <property type="component" value="Unassembled WGS sequence"/>
</dbReference>
<dbReference type="PANTHER" id="PTHR46796">
    <property type="entry name" value="HTH-TYPE TRANSCRIPTIONAL ACTIVATOR RHAS-RELATED"/>
    <property type="match status" value="1"/>
</dbReference>
<dbReference type="Pfam" id="PF02311">
    <property type="entry name" value="AraC_binding"/>
    <property type="match status" value="1"/>
</dbReference>
<dbReference type="SMART" id="SM00342">
    <property type="entry name" value="HTH_ARAC"/>
    <property type="match status" value="1"/>
</dbReference>
<dbReference type="InterPro" id="IPR050204">
    <property type="entry name" value="AraC_XylS_family_regulators"/>
</dbReference>
<keyword evidence="3" id="KW-0804">Transcription</keyword>
<evidence type="ECO:0000256" key="2">
    <source>
        <dbReference type="ARBA" id="ARBA00023125"/>
    </source>
</evidence>
<dbReference type="GO" id="GO:0003700">
    <property type="term" value="F:DNA-binding transcription factor activity"/>
    <property type="evidence" value="ECO:0007669"/>
    <property type="project" value="InterPro"/>
</dbReference>
<dbReference type="InterPro" id="IPR018060">
    <property type="entry name" value="HTH_AraC"/>
</dbReference>
<dbReference type="InterPro" id="IPR037923">
    <property type="entry name" value="HTH-like"/>
</dbReference>